<dbReference type="RefSeq" id="WP_329260261.1">
    <property type="nucleotide sequence ID" value="NZ_CP109011.1"/>
</dbReference>
<evidence type="ECO:0000256" key="1">
    <source>
        <dbReference type="SAM" id="SignalP"/>
    </source>
</evidence>
<dbReference type="EMBL" id="CP109011">
    <property type="protein sequence ID" value="WUT42005.1"/>
    <property type="molecule type" value="Genomic_DNA"/>
</dbReference>
<dbReference type="Proteomes" id="UP001432168">
    <property type="component" value="Chromosome"/>
</dbReference>
<keyword evidence="3" id="KW-1185">Reference proteome</keyword>
<sequence>MAAGPGRRELLRASAALTAGAALAVGGAGAAAAAPSDPELPEIPGMLGDRRANEVWYLLDQATLYHPSQEFTDAYYALVSLYGGGWDNTLLNTWRKMVTTDGYRRDFTDFVTPARGPLEVMSRIQLAVFDAVYRPGDPRLVRAFAQFGQGVLYDPRTQALHIMTGKPPGGYPVWHVVMRAMMFLGIDSRRWEHFAPLNAFACAVQLTAEPDLEHVNEPLPARTVRRLAAHWLPRDVTRLDRDFQSFPYPQQP</sequence>
<dbReference type="PROSITE" id="PS51318">
    <property type="entry name" value="TAT"/>
    <property type="match status" value="1"/>
</dbReference>
<feature type="signal peptide" evidence="1">
    <location>
        <begin position="1"/>
        <end position="24"/>
    </location>
</feature>
<protein>
    <recommendedName>
        <fullName evidence="4">Tat pathway signal sequence domain protein</fullName>
    </recommendedName>
</protein>
<evidence type="ECO:0000313" key="2">
    <source>
        <dbReference type="EMBL" id="WUT42005.1"/>
    </source>
</evidence>
<dbReference type="InterPro" id="IPR006311">
    <property type="entry name" value="TAT_signal"/>
</dbReference>
<reference evidence="2" key="1">
    <citation type="submission" date="2022-10" db="EMBL/GenBank/DDBJ databases">
        <title>The complete genomes of actinobacterial strains from the NBC collection.</title>
        <authorList>
            <person name="Joergensen T.S."/>
            <person name="Alvarez Arevalo M."/>
            <person name="Sterndorff E.B."/>
            <person name="Faurdal D."/>
            <person name="Vuksanovic O."/>
            <person name="Mourched A.-S."/>
            <person name="Charusanti P."/>
            <person name="Shaw S."/>
            <person name="Blin K."/>
            <person name="Weber T."/>
        </authorList>
    </citation>
    <scope>NUCLEOTIDE SEQUENCE</scope>
    <source>
        <strain evidence="2">NBC_00686</strain>
    </source>
</reference>
<evidence type="ECO:0000313" key="3">
    <source>
        <dbReference type="Proteomes" id="UP001432168"/>
    </source>
</evidence>
<keyword evidence="1" id="KW-0732">Signal</keyword>
<organism evidence="2 3">
    <name type="scientific">Streptomyces pseudovenezuelae</name>
    <dbReference type="NCBI Taxonomy" id="67350"/>
    <lineage>
        <taxon>Bacteria</taxon>
        <taxon>Bacillati</taxon>
        <taxon>Actinomycetota</taxon>
        <taxon>Actinomycetes</taxon>
        <taxon>Kitasatosporales</taxon>
        <taxon>Streptomycetaceae</taxon>
        <taxon>Streptomyces</taxon>
        <taxon>Streptomyces aurantiacus group</taxon>
    </lineage>
</organism>
<name>A0ABZ1WQI9_9ACTN</name>
<evidence type="ECO:0008006" key="4">
    <source>
        <dbReference type="Google" id="ProtNLM"/>
    </source>
</evidence>
<proteinExistence type="predicted"/>
<gene>
    <name evidence="2" type="ORF">OG929_06855</name>
</gene>
<feature type="chain" id="PRO_5045073567" description="Tat pathway signal sequence domain protein" evidence="1">
    <location>
        <begin position="25"/>
        <end position="252"/>
    </location>
</feature>
<accession>A0ABZ1WQI9</accession>